<keyword evidence="6" id="KW-0731">Sigma factor</keyword>
<dbReference type="Pfam" id="PF04963">
    <property type="entry name" value="Sigma54_CBD"/>
    <property type="match status" value="1"/>
</dbReference>
<comment type="caution">
    <text evidence="12">The sequence shown here is derived from an EMBL/GenBank/DDBJ whole genome shotgun (WGS) entry which is preliminary data.</text>
</comment>
<evidence type="ECO:0000256" key="9">
    <source>
        <dbReference type="SAM" id="MobiDB-lite"/>
    </source>
</evidence>
<dbReference type="Gene3D" id="1.10.10.60">
    <property type="entry name" value="Homeodomain-like"/>
    <property type="match status" value="1"/>
</dbReference>
<feature type="compositionally biased region" description="Acidic residues" evidence="9">
    <location>
        <begin position="46"/>
        <end position="59"/>
    </location>
</feature>
<dbReference type="InterPro" id="IPR000394">
    <property type="entry name" value="RNA_pol_sigma_54"/>
</dbReference>
<keyword evidence="4" id="KW-0548">Nucleotidyltransferase</keyword>
<name>A0A7C4S1E7_UNCW3</name>
<dbReference type="PIRSF" id="PIRSF000774">
    <property type="entry name" value="RpoN"/>
    <property type="match status" value="1"/>
</dbReference>
<evidence type="ECO:0000256" key="1">
    <source>
        <dbReference type="ARBA" id="ARBA00008798"/>
    </source>
</evidence>
<dbReference type="Pfam" id="PF00309">
    <property type="entry name" value="Sigma54_AID"/>
    <property type="match status" value="1"/>
</dbReference>
<dbReference type="GO" id="GO:0000428">
    <property type="term" value="C:DNA-directed RNA polymerase complex"/>
    <property type="evidence" value="ECO:0007669"/>
    <property type="project" value="UniProtKB-KW"/>
</dbReference>
<protein>
    <submittedName>
        <fullName evidence="12">RNA polymerase sigma-54 factor</fullName>
    </submittedName>
</protein>
<dbReference type="NCBIfam" id="TIGR02395">
    <property type="entry name" value="rpoN_sigma"/>
    <property type="match status" value="1"/>
</dbReference>
<evidence type="ECO:0000313" key="12">
    <source>
        <dbReference type="EMBL" id="HGU47441.1"/>
    </source>
</evidence>
<feature type="domain" description="RNA polymerase sigma factor 54 DNA-binding" evidence="10">
    <location>
        <begin position="297"/>
        <end position="449"/>
    </location>
</feature>
<feature type="region of interest" description="Disordered" evidence="9">
    <location>
        <begin position="45"/>
        <end position="69"/>
    </location>
</feature>
<dbReference type="AlphaFoldDB" id="A0A7C4S1E7"/>
<dbReference type="PRINTS" id="PR00045">
    <property type="entry name" value="SIGMA54FCT"/>
</dbReference>
<evidence type="ECO:0000256" key="2">
    <source>
        <dbReference type="ARBA" id="ARBA00022478"/>
    </source>
</evidence>
<evidence type="ECO:0000256" key="8">
    <source>
        <dbReference type="ARBA" id="ARBA00023163"/>
    </source>
</evidence>
<dbReference type="PANTHER" id="PTHR32248:SF4">
    <property type="entry name" value="RNA POLYMERASE SIGMA-54 FACTOR"/>
    <property type="match status" value="1"/>
</dbReference>
<evidence type="ECO:0000259" key="10">
    <source>
        <dbReference type="Pfam" id="PF04552"/>
    </source>
</evidence>
<dbReference type="GO" id="GO:0016987">
    <property type="term" value="F:sigma factor activity"/>
    <property type="evidence" value="ECO:0007669"/>
    <property type="project" value="UniProtKB-KW"/>
</dbReference>
<dbReference type="GO" id="GO:0001216">
    <property type="term" value="F:DNA-binding transcription activator activity"/>
    <property type="evidence" value="ECO:0007669"/>
    <property type="project" value="InterPro"/>
</dbReference>
<dbReference type="PROSITE" id="PS00718">
    <property type="entry name" value="SIGMA54_2"/>
    <property type="match status" value="1"/>
</dbReference>
<dbReference type="InterPro" id="IPR007634">
    <property type="entry name" value="RNA_pol_sigma_54_DNA-bd"/>
</dbReference>
<reference evidence="12" key="1">
    <citation type="journal article" date="2020" name="mSystems">
        <title>Genome- and Community-Level Interaction Insights into Carbon Utilization and Element Cycling Functions of Hydrothermarchaeota in Hydrothermal Sediment.</title>
        <authorList>
            <person name="Zhou Z."/>
            <person name="Liu Y."/>
            <person name="Xu W."/>
            <person name="Pan J."/>
            <person name="Luo Z.H."/>
            <person name="Li M."/>
        </authorList>
    </citation>
    <scope>NUCLEOTIDE SEQUENCE [LARGE SCALE GENOMIC DNA]</scope>
    <source>
        <strain evidence="12">SpSt-594</strain>
    </source>
</reference>
<evidence type="ECO:0000256" key="6">
    <source>
        <dbReference type="ARBA" id="ARBA00023082"/>
    </source>
</evidence>
<dbReference type="Gene3D" id="1.10.10.1330">
    <property type="entry name" value="RNA polymerase sigma-54 factor, core-binding domain"/>
    <property type="match status" value="1"/>
</dbReference>
<keyword evidence="5" id="KW-0805">Transcription regulation</keyword>
<evidence type="ECO:0000256" key="7">
    <source>
        <dbReference type="ARBA" id="ARBA00023125"/>
    </source>
</evidence>
<accession>A0A7C4S1E7</accession>
<sequence>MKQEFRLEQKLILTPQLLLNLKLLALPILDLEMVIEQELATNPCLEAEEEEKEIEEISEEEKRDNEDEFSLDDLLPEENYSLSTSPTGAEVDLLDVANPAPITSIDELFTRLRQKIDKEDYFIAEFLCNSLDENGFLEFPIEEIAHTLGVGEERIKKIIKIMKKIEPGGIGSRNLKEALIAQLELKGFSKDSIEVRMLEECEELIKTKNYKRIAAKLKTNEGRIREAFDNLANLEPRPLRKYGFPKTDYIIPDFKIKIEEDKISFEFNEENLPKLKIANYYREILLNPTNYGKEQVEFVRRKFKNAIMFIKALEMRKQTLKKIMEYIIENQREFFLVNREMIKPLSIKECGEKLGIHPSNISRAIAGKYMETPFGIFALRSFFSSGIGAVSKSTIKAKIKSLIEKEDKNNPLTDEEIVEKLKEMGINIKRRTVAKYRQELNIPKTSERKNK</sequence>
<keyword evidence="8" id="KW-0804">Transcription</keyword>
<proteinExistence type="inferred from homology"/>
<dbReference type="InterPro" id="IPR038709">
    <property type="entry name" value="RpoN_core-bd_sf"/>
</dbReference>
<gene>
    <name evidence="12" type="primary">rpoN</name>
    <name evidence="12" type="ORF">ENT60_02620</name>
</gene>
<evidence type="ECO:0000256" key="5">
    <source>
        <dbReference type="ARBA" id="ARBA00023015"/>
    </source>
</evidence>
<keyword evidence="7" id="KW-0238">DNA-binding</keyword>
<dbReference type="GO" id="GO:0006352">
    <property type="term" value="P:DNA-templated transcription initiation"/>
    <property type="evidence" value="ECO:0007669"/>
    <property type="project" value="InterPro"/>
</dbReference>
<dbReference type="GO" id="GO:0016779">
    <property type="term" value="F:nucleotidyltransferase activity"/>
    <property type="evidence" value="ECO:0007669"/>
    <property type="project" value="UniProtKB-KW"/>
</dbReference>
<dbReference type="Pfam" id="PF04552">
    <property type="entry name" value="Sigma54_DBD"/>
    <property type="match status" value="1"/>
</dbReference>
<evidence type="ECO:0000259" key="11">
    <source>
        <dbReference type="Pfam" id="PF04963"/>
    </source>
</evidence>
<dbReference type="PANTHER" id="PTHR32248">
    <property type="entry name" value="RNA POLYMERASE SIGMA-54 FACTOR"/>
    <property type="match status" value="1"/>
</dbReference>
<dbReference type="GO" id="GO:0003677">
    <property type="term" value="F:DNA binding"/>
    <property type="evidence" value="ECO:0007669"/>
    <property type="project" value="UniProtKB-KW"/>
</dbReference>
<feature type="domain" description="RNA polymerase sigma factor 54 core-binding" evidence="11">
    <location>
        <begin position="108"/>
        <end position="281"/>
    </location>
</feature>
<dbReference type="EMBL" id="DSZH01000119">
    <property type="protein sequence ID" value="HGU47441.1"/>
    <property type="molecule type" value="Genomic_DNA"/>
</dbReference>
<keyword evidence="3" id="KW-0808">Transferase</keyword>
<comment type="similarity">
    <text evidence="1">Belongs to the sigma-54 factor family.</text>
</comment>
<organism evidence="12">
    <name type="scientific">candidate division WOR-3 bacterium</name>
    <dbReference type="NCBI Taxonomy" id="2052148"/>
    <lineage>
        <taxon>Bacteria</taxon>
        <taxon>Bacteria division WOR-3</taxon>
    </lineage>
</organism>
<keyword evidence="2" id="KW-0240">DNA-directed RNA polymerase</keyword>
<evidence type="ECO:0000256" key="3">
    <source>
        <dbReference type="ARBA" id="ARBA00022679"/>
    </source>
</evidence>
<dbReference type="PROSITE" id="PS50044">
    <property type="entry name" value="SIGMA54_3"/>
    <property type="match status" value="1"/>
</dbReference>
<evidence type="ECO:0000256" key="4">
    <source>
        <dbReference type="ARBA" id="ARBA00022695"/>
    </source>
</evidence>
<dbReference type="InterPro" id="IPR007046">
    <property type="entry name" value="RNA_pol_sigma_54_core-bd"/>
</dbReference>